<dbReference type="PANTHER" id="PTHR43525:SF2">
    <property type="entry name" value="CYSTATHIONINE BETA-LYASE-RELATED"/>
    <property type="match status" value="1"/>
</dbReference>
<dbReference type="InterPro" id="IPR004839">
    <property type="entry name" value="Aminotransferase_I/II_large"/>
</dbReference>
<dbReference type="Pfam" id="PF00155">
    <property type="entry name" value="Aminotran_1_2"/>
    <property type="match status" value="1"/>
</dbReference>
<reference evidence="7 8" key="1">
    <citation type="submission" date="2023-05" db="EMBL/GenBank/DDBJ databases">
        <title>Lithophilousrod everest ZFBP1038 complete genpme.</title>
        <authorList>
            <person name="Tian M."/>
        </authorList>
    </citation>
    <scope>NUCLEOTIDE SEQUENCE [LARGE SCALE GENOMIC DNA]</scope>
    <source>
        <strain evidence="7 8">ZFBP1038</strain>
    </source>
</reference>
<gene>
    <name evidence="7" type="ORF">LWF01_14300</name>
</gene>
<dbReference type="Proteomes" id="UP001209083">
    <property type="component" value="Chromosome"/>
</dbReference>
<dbReference type="CDD" id="cd00609">
    <property type="entry name" value="AAT_like"/>
    <property type="match status" value="1"/>
</dbReference>
<dbReference type="SUPFAM" id="SSF53383">
    <property type="entry name" value="PLP-dependent transferases"/>
    <property type="match status" value="1"/>
</dbReference>
<dbReference type="InterPro" id="IPR015424">
    <property type="entry name" value="PyrdxlP-dep_Trfase"/>
</dbReference>
<dbReference type="Gene3D" id="3.40.640.10">
    <property type="entry name" value="Type I PLP-dependent aspartate aminotransferase-like (Major domain)"/>
    <property type="match status" value="1"/>
</dbReference>
<dbReference type="EMBL" id="CP090958">
    <property type="protein sequence ID" value="WGW11249.1"/>
    <property type="molecule type" value="Genomic_DNA"/>
</dbReference>
<dbReference type="EC" id="4.4.1.13" evidence="2"/>
<evidence type="ECO:0000259" key="6">
    <source>
        <dbReference type="Pfam" id="PF00155"/>
    </source>
</evidence>
<evidence type="ECO:0000313" key="8">
    <source>
        <dbReference type="Proteomes" id="UP001209083"/>
    </source>
</evidence>
<evidence type="ECO:0000256" key="3">
    <source>
        <dbReference type="ARBA" id="ARBA00022898"/>
    </source>
</evidence>
<comment type="cofactor">
    <cofactor evidence="1">
        <name>pyridoxal 5'-phosphate</name>
        <dbReference type="ChEBI" id="CHEBI:597326"/>
    </cofactor>
</comment>
<keyword evidence="4" id="KW-0456">Lyase</keyword>
<proteinExistence type="inferred from homology"/>
<dbReference type="PANTHER" id="PTHR43525">
    <property type="entry name" value="PROTEIN MALY"/>
    <property type="match status" value="1"/>
</dbReference>
<keyword evidence="7" id="KW-0808">Transferase</keyword>
<dbReference type="RefSeq" id="WP_349638034.1">
    <property type="nucleotide sequence ID" value="NZ_CP090958.1"/>
</dbReference>
<keyword evidence="7" id="KW-0032">Aminotransferase</keyword>
<organism evidence="7 8">
    <name type="scientific">Saxibacter everestensis</name>
    <dbReference type="NCBI Taxonomy" id="2909229"/>
    <lineage>
        <taxon>Bacteria</taxon>
        <taxon>Bacillati</taxon>
        <taxon>Actinomycetota</taxon>
        <taxon>Actinomycetes</taxon>
        <taxon>Micrococcales</taxon>
        <taxon>Brevibacteriaceae</taxon>
        <taxon>Saxibacter</taxon>
    </lineage>
</organism>
<accession>A0ABY8QS99</accession>
<dbReference type="Gene3D" id="3.90.1150.10">
    <property type="entry name" value="Aspartate Aminotransferase, domain 1"/>
    <property type="match status" value="1"/>
</dbReference>
<evidence type="ECO:0000313" key="7">
    <source>
        <dbReference type="EMBL" id="WGW11249.1"/>
    </source>
</evidence>
<dbReference type="InterPro" id="IPR015421">
    <property type="entry name" value="PyrdxlP-dep_Trfase_major"/>
</dbReference>
<keyword evidence="8" id="KW-1185">Reference proteome</keyword>
<dbReference type="InterPro" id="IPR015422">
    <property type="entry name" value="PyrdxlP-dep_Trfase_small"/>
</dbReference>
<protein>
    <recommendedName>
        <fullName evidence="2">cysteine-S-conjugate beta-lyase</fullName>
        <ecNumber evidence="2">4.4.1.13</ecNumber>
    </recommendedName>
</protein>
<feature type="domain" description="Aminotransferase class I/classII large" evidence="6">
    <location>
        <begin position="55"/>
        <end position="374"/>
    </location>
</feature>
<keyword evidence="3" id="KW-0663">Pyridoxal phosphate</keyword>
<evidence type="ECO:0000256" key="2">
    <source>
        <dbReference type="ARBA" id="ARBA00012224"/>
    </source>
</evidence>
<dbReference type="GO" id="GO:0008483">
    <property type="term" value="F:transaminase activity"/>
    <property type="evidence" value="ECO:0007669"/>
    <property type="project" value="UniProtKB-KW"/>
</dbReference>
<evidence type="ECO:0000256" key="1">
    <source>
        <dbReference type="ARBA" id="ARBA00001933"/>
    </source>
</evidence>
<dbReference type="InterPro" id="IPR051798">
    <property type="entry name" value="Class-II_PLP-Dep_Aminotrans"/>
</dbReference>
<evidence type="ECO:0000256" key="4">
    <source>
        <dbReference type="ARBA" id="ARBA00023239"/>
    </source>
</evidence>
<comment type="similarity">
    <text evidence="5">Belongs to the class-II pyridoxal-phosphate-dependent aminotransferase family. MalY/PatB cystathionine beta-lyase subfamily.</text>
</comment>
<evidence type="ECO:0000256" key="5">
    <source>
        <dbReference type="ARBA" id="ARBA00037974"/>
    </source>
</evidence>
<name>A0ABY8QS99_9MICO</name>
<sequence length="394" mass="42977">MDMAAFHREIDARSIDALRQQGGFKWAAHPQAIGAFIAEMDFGLAAPIREAVASSLDTESTGYLSPRLADELGRATARWQLDHHGRDVPAAWIRPAADVLVALEQTIEYFTSPDDPIVLLTPAYMPFVSLPRRHGRRLVQVPMVEPGDEHGHWQLDLPALDRALGDGGLLVLVNPHNPIGKVYSKDELKQIAEIVERNGARVFADEIHAPMIYPGQGHIAYATINETTARHTVTAASASKSWNIPGLKCAQLIFSNSDDVDRWDATRLIVGDGAATPGVVANIAAYQHGETWLRNVMGYLDGNRSLLAELLAELLPEVNFTVPDATYLAWLDCRPLKLGTSPVEFFLDNANVALTDGALCGTVGQGHVRLNFATPRPILVQMVRQLAAAVDRAI</sequence>